<feature type="transmembrane region" description="Helical" evidence="1">
    <location>
        <begin position="77"/>
        <end position="95"/>
    </location>
</feature>
<accession>A0ABW4GWC7</accession>
<reference evidence="3" key="1">
    <citation type="journal article" date="2019" name="Int. J. Syst. Evol. Microbiol.">
        <title>The Global Catalogue of Microorganisms (GCM) 10K type strain sequencing project: providing services to taxonomists for standard genome sequencing and annotation.</title>
        <authorList>
            <consortium name="The Broad Institute Genomics Platform"/>
            <consortium name="The Broad Institute Genome Sequencing Center for Infectious Disease"/>
            <person name="Wu L."/>
            <person name="Ma J."/>
        </authorList>
    </citation>
    <scope>NUCLEOTIDE SEQUENCE [LARGE SCALE GENOMIC DNA]</scope>
    <source>
        <strain evidence="3">CGMCC 1.15399</strain>
    </source>
</reference>
<proteinExistence type="predicted"/>
<organism evidence="2 3">
    <name type="scientific">Nonomuraea guangzhouensis</name>
    <dbReference type="NCBI Taxonomy" id="1291555"/>
    <lineage>
        <taxon>Bacteria</taxon>
        <taxon>Bacillati</taxon>
        <taxon>Actinomycetota</taxon>
        <taxon>Actinomycetes</taxon>
        <taxon>Streptosporangiales</taxon>
        <taxon>Streptosporangiaceae</taxon>
        <taxon>Nonomuraea</taxon>
    </lineage>
</organism>
<protein>
    <submittedName>
        <fullName evidence="2">Uncharacterized protein</fullName>
    </submittedName>
</protein>
<feature type="transmembrane region" description="Helical" evidence="1">
    <location>
        <begin position="107"/>
        <end position="129"/>
    </location>
</feature>
<keyword evidence="1" id="KW-1133">Transmembrane helix</keyword>
<dbReference type="Proteomes" id="UP001597097">
    <property type="component" value="Unassembled WGS sequence"/>
</dbReference>
<keyword evidence="1" id="KW-0472">Membrane</keyword>
<evidence type="ECO:0000313" key="3">
    <source>
        <dbReference type="Proteomes" id="UP001597097"/>
    </source>
</evidence>
<sequence>MQPAQTLVMPGTVRAARTIMCVQMVLTLIMTAILALLFAQVGWNAIVLLPLLYGIASAVVIVLVVVKMKSRRKWVRWTGIGIQGVNVISYVVGAFSGSGAAPNVGELLGLGLSVAVIVLLLTPPSTAWFDA</sequence>
<dbReference type="EMBL" id="JBHUCM010000072">
    <property type="protein sequence ID" value="MFD1547160.1"/>
    <property type="molecule type" value="Genomic_DNA"/>
</dbReference>
<feature type="transmembrane region" description="Helical" evidence="1">
    <location>
        <begin position="21"/>
        <end position="39"/>
    </location>
</feature>
<dbReference type="RefSeq" id="WP_219532524.1">
    <property type="nucleotide sequence ID" value="NZ_JAHKRM010000014.1"/>
</dbReference>
<evidence type="ECO:0000313" key="2">
    <source>
        <dbReference type="EMBL" id="MFD1547160.1"/>
    </source>
</evidence>
<name>A0ABW4GWC7_9ACTN</name>
<comment type="caution">
    <text evidence="2">The sequence shown here is derived from an EMBL/GenBank/DDBJ whole genome shotgun (WGS) entry which is preliminary data.</text>
</comment>
<gene>
    <name evidence="2" type="ORF">ACFSJ0_59715</name>
</gene>
<keyword evidence="3" id="KW-1185">Reference proteome</keyword>
<evidence type="ECO:0000256" key="1">
    <source>
        <dbReference type="SAM" id="Phobius"/>
    </source>
</evidence>
<feature type="transmembrane region" description="Helical" evidence="1">
    <location>
        <begin position="45"/>
        <end position="65"/>
    </location>
</feature>
<keyword evidence="1" id="KW-0812">Transmembrane</keyword>